<keyword evidence="5" id="KW-0238">DNA-binding</keyword>
<feature type="region of interest" description="Disordered" evidence="1">
    <location>
        <begin position="1107"/>
        <end position="1186"/>
    </location>
</feature>
<dbReference type="CDD" id="cd11439">
    <property type="entry name" value="bHLH-PAS_SRC"/>
    <property type="match status" value="1"/>
</dbReference>
<dbReference type="GO" id="GO:0005634">
    <property type="term" value="C:nucleus"/>
    <property type="evidence" value="ECO:0007669"/>
    <property type="project" value="InterPro"/>
</dbReference>
<feature type="domain" description="PAS" evidence="2">
    <location>
        <begin position="167"/>
        <end position="221"/>
    </location>
</feature>
<keyword evidence="6" id="KW-1185">Reference proteome</keyword>
<dbReference type="CDD" id="cd00130">
    <property type="entry name" value="PAS"/>
    <property type="match status" value="1"/>
</dbReference>
<accession>A0AAW1KPE5</accession>
<dbReference type="GO" id="GO:0046983">
    <property type="term" value="F:protein dimerization activity"/>
    <property type="evidence" value="ECO:0007669"/>
    <property type="project" value="InterPro"/>
</dbReference>
<feature type="domain" description="BHLH" evidence="3">
    <location>
        <begin position="94"/>
        <end position="151"/>
    </location>
</feature>
<dbReference type="Proteomes" id="UP001458880">
    <property type="component" value="Unassembled WGS sequence"/>
</dbReference>
<evidence type="ECO:0000259" key="3">
    <source>
        <dbReference type="PROSITE" id="PS50888"/>
    </source>
</evidence>
<feature type="region of interest" description="Disordered" evidence="1">
    <location>
        <begin position="507"/>
        <end position="550"/>
    </location>
</feature>
<dbReference type="Pfam" id="PF21672">
    <property type="entry name" value="COMM_HN"/>
    <property type="match status" value="1"/>
</dbReference>
<dbReference type="InterPro" id="IPR056193">
    <property type="entry name" value="bHLH_NCOA1-3"/>
</dbReference>
<feature type="compositionally biased region" description="Polar residues" evidence="1">
    <location>
        <begin position="1157"/>
        <end position="1179"/>
    </location>
</feature>
<feature type="region of interest" description="Disordered" evidence="1">
    <location>
        <begin position="1214"/>
        <end position="1255"/>
    </location>
</feature>
<dbReference type="FunFam" id="3.30.450.20:FF:000144">
    <property type="entry name" value="Nuclear receptor coactivator 2"/>
    <property type="match status" value="1"/>
</dbReference>
<dbReference type="InterPro" id="IPR037354">
    <property type="entry name" value="Commd2"/>
</dbReference>
<dbReference type="InterPro" id="IPR035965">
    <property type="entry name" value="PAS-like_dom_sf"/>
</dbReference>
<feature type="region of interest" description="Disordered" evidence="1">
    <location>
        <begin position="855"/>
        <end position="902"/>
    </location>
</feature>
<feature type="region of interest" description="Disordered" evidence="1">
    <location>
        <begin position="565"/>
        <end position="641"/>
    </location>
</feature>
<protein>
    <submittedName>
        <fullName evidence="5">Helix-loop-helix DNA-binding domain</fullName>
    </submittedName>
</protein>
<dbReference type="GO" id="GO:0003677">
    <property type="term" value="F:DNA binding"/>
    <property type="evidence" value="ECO:0007669"/>
    <property type="project" value="UniProtKB-KW"/>
</dbReference>
<dbReference type="InterPro" id="IPR017426">
    <property type="entry name" value="Nuclear_rcpt_coactivator"/>
</dbReference>
<dbReference type="GO" id="GO:0045944">
    <property type="term" value="P:positive regulation of transcription by RNA polymerase II"/>
    <property type="evidence" value="ECO:0007669"/>
    <property type="project" value="TreeGrafter"/>
</dbReference>
<dbReference type="InterPro" id="IPR000014">
    <property type="entry name" value="PAS"/>
</dbReference>
<dbReference type="GO" id="GO:0003713">
    <property type="term" value="F:transcription coactivator activity"/>
    <property type="evidence" value="ECO:0007669"/>
    <property type="project" value="InterPro"/>
</dbReference>
<dbReference type="Gene3D" id="4.10.280.10">
    <property type="entry name" value="Helix-loop-helix DNA-binding domain"/>
    <property type="match status" value="1"/>
</dbReference>
<gene>
    <name evidence="5" type="ORF">QE152_g20793</name>
</gene>
<dbReference type="PROSITE" id="PS50888">
    <property type="entry name" value="BHLH"/>
    <property type="match status" value="1"/>
</dbReference>
<dbReference type="GO" id="GO:0016922">
    <property type="term" value="F:nuclear receptor binding"/>
    <property type="evidence" value="ECO:0007669"/>
    <property type="project" value="TreeGrafter"/>
</dbReference>
<feature type="region of interest" description="Disordered" evidence="1">
    <location>
        <begin position="679"/>
        <end position="740"/>
    </location>
</feature>
<dbReference type="PANTHER" id="PTHR10684">
    <property type="entry name" value="NUCLEAR RECEPTOR COACTIVATOR"/>
    <property type="match status" value="1"/>
</dbReference>
<dbReference type="EMBL" id="JASPKY010000196">
    <property type="protein sequence ID" value="KAK9721674.1"/>
    <property type="molecule type" value="Genomic_DNA"/>
</dbReference>
<feature type="compositionally biased region" description="Basic and acidic residues" evidence="1">
    <location>
        <begin position="714"/>
        <end position="728"/>
    </location>
</feature>
<dbReference type="PANTHER" id="PTHR10684:SF4">
    <property type="entry name" value="TAIMAN, ISOFORM G"/>
    <property type="match status" value="1"/>
</dbReference>
<dbReference type="Gene3D" id="3.30.450.20">
    <property type="entry name" value="PAS domain"/>
    <property type="match status" value="2"/>
</dbReference>
<evidence type="ECO:0000259" key="4">
    <source>
        <dbReference type="PROSITE" id="PS51269"/>
    </source>
</evidence>
<feature type="compositionally biased region" description="Polar residues" evidence="1">
    <location>
        <begin position="697"/>
        <end position="708"/>
    </location>
</feature>
<evidence type="ECO:0000313" key="5">
    <source>
        <dbReference type="EMBL" id="KAK9721674.1"/>
    </source>
</evidence>
<dbReference type="Pfam" id="PF23172">
    <property type="entry name" value="bHLH_NCOA"/>
    <property type="match status" value="1"/>
</dbReference>
<dbReference type="SUPFAM" id="SSF55785">
    <property type="entry name" value="PYP-like sensor domain (PAS domain)"/>
    <property type="match status" value="2"/>
</dbReference>
<name>A0AAW1KPE5_POPJA</name>
<evidence type="ECO:0000256" key="1">
    <source>
        <dbReference type="SAM" id="MobiDB-lite"/>
    </source>
</evidence>
<comment type="caution">
    <text evidence="5">The sequence shown here is derived from an EMBL/GenBank/DDBJ whole genome shotgun (WGS) entry which is preliminary data.</text>
</comment>
<dbReference type="PROSITE" id="PS51269">
    <property type="entry name" value="COMM"/>
    <property type="match status" value="1"/>
</dbReference>
<dbReference type="InterPro" id="IPR036638">
    <property type="entry name" value="HLH_DNA-bd_sf"/>
</dbReference>
<feature type="compositionally biased region" description="Basic and acidic residues" evidence="1">
    <location>
        <begin position="20"/>
        <end position="45"/>
    </location>
</feature>
<dbReference type="InterPro" id="IPR011598">
    <property type="entry name" value="bHLH_dom"/>
</dbReference>
<dbReference type="InterPro" id="IPR017920">
    <property type="entry name" value="COMM"/>
</dbReference>
<dbReference type="SMART" id="SM00091">
    <property type="entry name" value="PAS"/>
    <property type="match status" value="2"/>
</dbReference>
<dbReference type="Pfam" id="PF07258">
    <property type="entry name" value="COMM_domain"/>
    <property type="match status" value="1"/>
</dbReference>
<feature type="compositionally biased region" description="Polar residues" evidence="1">
    <location>
        <begin position="1214"/>
        <end position="1225"/>
    </location>
</feature>
<organism evidence="5 6">
    <name type="scientific">Popillia japonica</name>
    <name type="common">Japanese beetle</name>
    <dbReference type="NCBI Taxonomy" id="7064"/>
    <lineage>
        <taxon>Eukaryota</taxon>
        <taxon>Metazoa</taxon>
        <taxon>Ecdysozoa</taxon>
        <taxon>Arthropoda</taxon>
        <taxon>Hexapoda</taxon>
        <taxon>Insecta</taxon>
        <taxon>Pterygota</taxon>
        <taxon>Neoptera</taxon>
        <taxon>Endopterygota</taxon>
        <taxon>Coleoptera</taxon>
        <taxon>Polyphaga</taxon>
        <taxon>Scarabaeiformia</taxon>
        <taxon>Scarabaeidae</taxon>
        <taxon>Rutelinae</taxon>
        <taxon>Popillia</taxon>
    </lineage>
</organism>
<evidence type="ECO:0000259" key="2">
    <source>
        <dbReference type="PROSITE" id="PS50112"/>
    </source>
</evidence>
<feature type="domain" description="COMM" evidence="4">
    <location>
        <begin position="1566"/>
        <end position="1640"/>
    </location>
</feature>
<feature type="region of interest" description="Disordered" evidence="1">
    <location>
        <begin position="1268"/>
        <end position="1302"/>
    </location>
</feature>
<feature type="compositionally biased region" description="Polar residues" evidence="1">
    <location>
        <begin position="1107"/>
        <end position="1150"/>
    </location>
</feature>
<reference evidence="5 6" key="1">
    <citation type="journal article" date="2024" name="BMC Genomics">
        <title>De novo assembly and annotation of Popillia japonica's genome with initial clues to its potential as an invasive pest.</title>
        <authorList>
            <person name="Cucini C."/>
            <person name="Boschi S."/>
            <person name="Funari R."/>
            <person name="Cardaioli E."/>
            <person name="Iannotti N."/>
            <person name="Marturano G."/>
            <person name="Paoli F."/>
            <person name="Bruttini M."/>
            <person name="Carapelli A."/>
            <person name="Frati F."/>
            <person name="Nardi F."/>
        </authorList>
    </citation>
    <scope>NUCLEOTIDE SEQUENCE [LARGE SCALE GENOMIC DNA]</scope>
    <source>
        <strain evidence="5">DMR45628</strain>
    </source>
</reference>
<feature type="region of interest" description="Disordered" evidence="1">
    <location>
        <begin position="416"/>
        <end position="440"/>
    </location>
</feature>
<dbReference type="GO" id="GO:0032870">
    <property type="term" value="P:cellular response to hormone stimulus"/>
    <property type="evidence" value="ECO:0007669"/>
    <property type="project" value="TreeGrafter"/>
</dbReference>
<dbReference type="Pfam" id="PF14598">
    <property type="entry name" value="PAS_11"/>
    <property type="match status" value="1"/>
</dbReference>
<sequence length="1650" mass="182962">MEFILWGYNPEASKIKKNQSKFEKKLRKTNEEDKMNDKKEDDAKETSAILRTYSHTIQEHGRLGPCEVQDPVWAKMSALAPGVKKRKKSETKPQAQINKCNNEKRRREQENIYIEELAELISANFADMSSLSVKPDKCAILQETVNQIRSIKQREGASQSTDPVQQEALEGFLFVVNAEGKVEHVTKNVSNFIKYTEEEVLGKSIYNFIHHGDHARFSSSLLPMPIGWASEPTNKSRSFSCRLLVKPDDSEDPNDEKQPRETRYELMFISSTQLNQGAVADEESGDSGPCLMCVASRITHRDRASIFQVEQFTTKLDTSGKIIGIDTSGVTAYNQFLNKELMDRLLQELCVPQDTHKLTQHLRDTISSGQATSVTYRLRLSHDRYLNVQTKSKLFKANPHSTETDFIMATHSIIGENDSTRPNDPGGGGTNLSNNTIGGPLMTSVVNGTRNGPLVNTNNDSHPISLNNSLNSTNSQIFSAPPFLIDNDIGVDISSTWGDISWLENHQDSRQSVTPGSTPTPRPPSAPTYSPGGPGQSPITTPPDPTFPIEEQKDTKANILDETSNMMADSGRLRNLLTKPPNSVESADSDNKNKHKILKGLLNQPDDDENMNETRNSPRTSNLNHRNSIPGPSDSKSNTSGGSVMLLQLLNEKNDDDDREVRAGIKPNSELLQQLLKDDEQKTEMQSQDDTLLRSLGFTNSPSPTNGESRGRKRPSDERDDNNSKRPGDGVSSSKSDGKLWRKNKMLASLLAKQPNPTPIPPVPNSVITATPQEGLPRIIPEASINKTTANRMMGAPNSNLQQQTTQQHQTQTHNQNVMTSARNVTRMLPGRPPTNYLNHMLTTGESLQRISQQNRQFLQQQHNAQQHAQQQQQQQQAPQQQQQQQQIDSNAFSATSSTTEGLVVTSGGGGLGSLGIWEMQATADLTLSDILDQVIDFVPDAMMNNSDILSSVLDAIDDPQTNSYLQRESISEKMAINIIQRSLMQFETAVNNPSSPNITLANTPPAYSSVAVTNQTNQTGGFPPPPNYQRTSFQKTVANRTGAPQYAVAGPQQKKSIQPQYEKMRLLRQQSKQMFVCSPNTTIEVNQDMQSIDSLLNTSVAPNVSLQRSSSVPESQLSPTFSGQLTSPLGQQAGFTQTTVGNYQHSGSRLSPHPPFNQQLSPRQAFPQGTAQNSNWPTQQAQAPLSVQQQQNPMLNAQLTSNYVTVPGGRNFSVQRTPQQQQRAMGSPGVAPTRHSPFPADNFPPPGSPNSSYNQNQYLRLQRANSAPNATTQLPGGLGSPRPYGREPPTHASYPPIPQTHHSMMYQQDSQYCYDQTGLQLPYNGADRGRVPPHLQAGVTGGGTASEYVRQELRNVVGARSGQTQPPNNRTQNQLLNQAVTPDLDLSHNFDLPTSGASESPKLWGAIGSDMGSMSPQPATSRTSMEEVRQDIIQIGIFKQIKMLLSLRNDHKEHLQLLTAQSPQVIIDFCKLAIDFLQNGANLKMYNTAAKKLNIQSEDIQNCVYGLVNLLLISCRYKLSEADFRDSVLTTGFSQEQQAVLSKFYDSKKNEISEILKKISIKEPHYHNLNWRFEVQVSSRSLLHQVNPLIAMELILTTADPTKEEGHDKEHIFLQTDPNNLLHLAEELERALIESRSRHSRKVQRALMS</sequence>
<feature type="compositionally biased region" description="Polar residues" evidence="1">
    <location>
        <begin position="613"/>
        <end position="627"/>
    </location>
</feature>
<feature type="region of interest" description="Disordered" evidence="1">
    <location>
        <begin position="19"/>
        <end position="46"/>
    </location>
</feature>
<dbReference type="SMART" id="SM00353">
    <property type="entry name" value="HLH"/>
    <property type="match status" value="1"/>
</dbReference>
<feature type="compositionally biased region" description="Low complexity" evidence="1">
    <location>
        <begin position="855"/>
        <end position="887"/>
    </location>
</feature>
<dbReference type="PROSITE" id="PS50112">
    <property type="entry name" value="PAS"/>
    <property type="match status" value="1"/>
</dbReference>
<proteinExistence type="predicted"/>
<evidence type="ECO:0000313" key="6">
    <source>
        <dbReference type="Proteomes" id="UP001458880"/>
    </source>
</evidence>
<dbReference type="CDD" id="cd04750">
    <property type="entry name" value="Commd2"/>
    <property type="match status" value="1"/>
</dbReference>
<dbReference type="SUPFAM" id="SSF47459">
    <property type="entry name" value="HLH, helix-loop-helix DNA-binding domain"/>
    <property type="match status" value="1"/>
</dbReference>